<evidence type="ECO:0000259" key="5">
    <source>
        <dbReference type="Pfam" id="PF10091"/>
    </source>
</evidence>
<dbReference type="SMART" id="SM01068">
    <property type="entry name" value="CBM_X"/>
    <property type="match status" value="2"/>
</dbReference>
<keyword evidence="2" id="KW-0808">Transferase</keyword>
<dbReference type="InterPro" id="IPR010383">
    <property type="entry name" value="Glyco_hydrolase_94_b-supersand"/>
</dbReference>
<evidence type="ECO:0000256" key="1">
    <source>
        <dbReference type="ARBA" id="ARBA00022676"/>
    </source>
</evidence>
<dbReference type="Pfam" id="PF11329">
    <property type="entry name" value="DUF3131"/>
    <property type="match status" value="1"/>
</dbReference>
<dbReference type="CDD" id="cd11753">
    <property type="entry name" value="GH94N_ChvB_NdvB_2_like"/>
    <property type="match status" value="1"/>
</dbReference>
<dbReference type="STRING" id="1121003.SAMN03080618_01546"/>
<evidence type="ECO:0000256" key="2">
    <source>
        <dbReference type="ARBA" id="ARBA00022679"/>
    </source>
</evidence>
<dbReference type="CDD" id="cd11756">
    <property type="entry name" value="GH94N_ChvB_NdvB_1_like"/>
    <property type="match status" value="1"/>
</dbReference>
<protein>
    <submittedName>
        <fullName evidence="8">Cyclic beta-1,2-glucan synthetase</fullName>
    </submittedName>
</protein>
<evidence type="ECO:0000313" key="8">
    <source>
        <dbReference type="EMBL" id="SFI85948.1"/>
    </source>
</evidence>
<evidence type="ECO:0000256" key="3">
    <source>
        <dbReference type="SAM" id="Phobius"/>
    </source>
</evidence>
<sequence length="2826" mass="313147">MNIQAGPVFRTPPANSAPDATVPIRAAVTHYGDLRLLGAAVAHGTCEHIHDLVNYEPRTRTKENAERIREVVHVLNLAQQSGESVTPAAEWLLDNAYVVEEAISGIRRDLPPRFYHQLPLLEGRGVPRVLAIAWAYVAHTDSSVSPETFKAIVDGFQQEQPLRIGELWALPSILRFVLVENLGRLATRVARAREMRLAANAVADLLAIAPEDEQAAFLKQNADKAGDHTFATQLLHRLRDGSHISRRGLTWLESELEAVGTDAEEITLAEHANLSAGNVTTGNIIKGLRKVDDIDWTAWFEEVSRIDALLRERTDFASLDFPSRDAYRGAIEKLAKRSGREEYDVAQRAIDMACEMSAADGAVPALDIGDLLVGPGRVRLEQDLGCTQPLRTRAVRFMRRLGWPGMALSILALTLLLMWATTVALAEYGLTPGALWMLVLLFALPASEAATGMFNSLVTLFIKPTRLIGYDYKDAIPDDARTLVVVPVLLGSRDDVDEAIDNIEVHYLSNRSGAVHFAVLSDWVDHNAEQKDGDEDLLDHARNQIARLNARHPGDGGHVRFFLLHRRRLYNSAEGCWMGWERKRGKLHELNTLLRVDADTTFLPSADPLPGDIVYVMTVDSDTRMTRGAVAKLVGKLHHPLNHPVIDAQNRRITSGYSILQPRVTPSLTTGDEASFFQRVYSANRGIDPYVFAVSDTYQDLYGEGTFTGKGLYHIDAMEAALKDRFPENAILSHDLIEGAFAKAALVTDVELIEDYPTRYLVDASRHHRWTRGDWQLLPWIFRLSYGVPALSRWKMVDNLRRELLPILWIAASICGWTVLPFTQAAQWQALLVLSLFLSLTFGIVNSILPGDPEATLKNHMAAFARDFAFASAQVATKMVLIAHQAWSTGDAIVRTLYRLFVSRQNLLEWRTASQAARGGDGLGVHYRTMWGVLPVAAAGLLIPLMTDTTGTFVAVCFALFWAGSPAFAWLISRSAETEDRLEMRAEDAVALRTIARRAWLYFETFVTEEHNMLPPDNFQEVPVPVIAARTSPTNVGVYMLSVISARDFGWLSLSETLQRLEQTLGTLEKMERYRGHLYNWYETRTLRPLHPLYVSAVDSGNLAGHLIAVAAACGKWAEAPAAYLQGDYNGILDATTIVQETLAALPDDRRSLRPLRSRLVERIEGMHRTVNTIMSEPETAAIRTINLTVAARDITKLATALHEEIRSPISDQLALWARKIEAVCEAHLADSHVESGANLRERMTTLSQRARKFAFEMDFSFLLREERKLLSIGYRVSENQLDESCYDLLASEARLTSLFGIAKGDLPTEHWFRLGRPVTLIGFGGALVSWSGSMFEYLMPPLVMKEPLGGILNQTSNLIIQRQIAYGREKNVPWGISEAAYHARDRDMTYQYTNFGVPGLGLKRGLAQNTVIAPYASLLAAQFRPAEAVANLRRLQREGALGRYGFHDAVDYTPARVPDGKKGAVVYNYMAHHHGMSIVAVANAIFEGRMRDRFHSDPVIEAAELLLQEKAPREVPAMPLRAETGDRLQPKDVEDRPDSRLILDPLESPIATNIMSNGHYNVMVTATGTGYSRADQTAVTRWNADATENRSGTFLFISEPDTGDWWSATAEPKRAPGETSRAFFCDDKATFSKTVGTLRSQVECIVVSEANGEARHITIWNDGDKDRQIEVTSFAELALNYEAADNAHPAFSKMFVETDISGDDGATIFAERRQRSSGDPTIALAHFVTSTAGVTRDVQAETDRRAFIGRGRSIANAAAFEPGAQLTGSRGFTLDPIMALRAKVRVPARKKVTLTFWTLVAANRADVEEATRRFVHSESYERQETLAWTRSQVQTRHVGITLWEAAVVQKLARYLLFSDPALRAPAETIASGLGRQSALWPMAISGDFPIFALRISDVADLPIVASALRMQEYLRAHGLMADLVIVNEQAASYVQDLQQSIELLCDNARLRGSELGPRQHIFAVRRDLMDDASYQTLIGAAHVVMHTRNGPILAQIERAENATFLAEPLPARLSAQPQSSWSAPAVNAHGDDLSFWNGYGGFSDEGRKYVVRLSGDTVTPHPWVNVIANETFGFHTSSEGASWTWSRNSRDYQLTPWSNDPVTNRPGEAIYIHDLESGETFSPLACVFRSSGIVYEARHERGASTFTAQSGGLTTELIQLVDPDVAIKVQRLRLTNDTGRTVRLRIYAYAEWVLGNNRAKSAPYIVPGREPATGALTARNPYHLEFGDRVAFLACDAGEQSYTCDRAEFLGAGGASVAPRIVSRGLPLSNTVDAGRDPCAAIAVDVTLEPGARSELHLLLGDAGAQEDIGKLVGEHFARDFNTRLRANKERWDRFASALQVQTPDPAFNAMVNVWLPYQAYACRIRARSAFYQASGAYGFRDQLQDTLALLLHDPSLARAQIINAASRQFPEGDVQHWWLPGTGAGVRTIISDDVVWLAYGTHHYVKVTGDTSILDEVIAFIQGPQLKDGEHDAFFTPEILPEKVSLYEHCARALDLAIKRTGANGLPLILGGDWNDGMNRVGEAGRGTSVWLGWFLLKALRDFSTIAKDRSDFDRALAWMNHAKQLKKALESAGWDGEWYRRGTFDDGTPLGSASSEECRIDSIAQSWAVLSGAGDEKRAQQALDKVMETLVDKDLRIARLFTPPFEKTPKEPGYIKSYPPGVRENGGQYTHAATWLVAALAESKRADEAWELFSMLNPVSHAVDRESADRYRVEPYVVAADVYSESERGGRGGWTWYTGSAGWLYRVAVENILGLRREADMLTFKPALPSSWNDFAAHLKIGEADYNIRVRRGQTQALEVDGAAQNHVALQHSGTYEVVVTTP</sequence>
<dbReference type="InterPro" id="IPR011013">
    <property type="entry name" value="Gal_mutarotase_sf_dom"/>
</dbReference>
<evidence type="ECO:0000313" key="9">
    <source>
        <dbReference type="Proteomes" id="UP000242763"/>
    </source>
</evidence>
<dbReference type="GO" id="GO:0005975">
    <property type="term" value="P:carbohydrate metabolic process"/>
    <property type="evidence" value="ECO:0007669"/>
    <property type="project" value="InterPro"/>
</dbReference>
<keyword evidence="3" id="KW-1133">Transmembrane helix</keyword>
<feature type="domain" description="Glycosyl hydrolase 94 catalytic" evidence="7">
    <location>
        <begin position="2333"/>
        <end position="2757"/>
    </location>
</feature>
<dbReference type="InterPro" id="IPR037820">
    <property type="entry name" value="GH94N_NdvB"/>
</dbReference>
<dbReference type="PANTHER" id="PTHR37469:SF2">
    <property type="entry name" value="CELLOBIONIC ACID PHOSPHORYLASE"/>
    <property type="match status" value="1"/>
</dbReference>
<dbReference type="InterPro" id="IPR037018">
    <property type="entry name" value="GH65_N"/>
</dbReference>
<keyword evidence="3" id="KW-0812">Transmembrane</keyword>
<dbReference type="Proteomes" id="UP000242763">
    <property type="component" value="Unassembled WGS sequence"/>
</dbReference>
<gene>
    <name evidence="8" type="ORF">SAMN03080618_01546</name>
</gene>
<dbReference type="Gene3D" id="1.50.10.10">
    <property type="match status" value="1"/>
</dbReference>
<feature type="transmembrane region" description="Helical" evidence="3">
    <location>
        <begin position="953"/>
        <end position="972"/>
    </location>
</feature>
<dbReference type="Pfam" id="PF17167">
    <property type="entry name" value="Glyco_hydro_94"/>
    <property type="match status" value="1"/>
</dbReference>
<dbReference type="PANTHER" id="PTHR37469">
    <property type="entry name" value="CELLOBIONIC ACID PHOSPHORYLASE-RELATED"/>
    <property type="match status" value="1"/>
</dbReference>
<feature type="domain" description="Glycosyl hydrolase 94 supersandwich" evidence="4">
    <location>
        <begin position="2048"/>
        <end position="2315"/>
    </location>
</feature>
<dbReference type="Pfam" id="PF10091">
    <property type="entry name" value="Glycoamylase"/>
    <property type="match status" value="1"/>
</dbReference>
<dbReference type="SUPFAM" id="SSF48208">
    <property type="entry name" value="Six-hairpin glycosidases"/>
    <property type="match status" value="1"/>
</dbReference>
<feature type="transmembrane region" description="Helical" evidence="3">
    <location>
        <begin position="434"/>
        <end position="462"/>
    </location>
</feature>
<feature type="transmembrane region" description="Helical" evidence="3">
    <location>
        <begin position="804"/>
        <end position="822"/>
    </location>
</feature>
<dbReference type="Gene3D" id="2.60.420.10">
    <property type="entry name" value="Maltose phosphorylase, domain 3"/>
    <property type="match status" value="1"/>
</dbReference>
<dbReference type="InterPro" id="IPR019282">
    <property type="entry name" value="Glycoamylase-like_cons_dom"/>
</dbReference>
<evidence type="ECO:0000259" key="4">
    <source>
        <dbReference type="Pfam" id="PF06165"/>
    </source>
</evidence>
<dbReference type="Pfam" id="PF06165">
    <property type="entry name" value="GH94_b-supersand"/>
    <property type="match status" value="2"/>
</dbReference>
<feature type="domain" description="Glycoamylase-like" evidence="5">
    <location>
        <begin position="1290"/>
        <end position="1497"/>
    </location>
</feature>
<name>A0A1I3LMH0_9HYPH</name>
<accession>A0A1I3LMH0</accession>
<dbReference type="Gene3D" id="2.70.98.40">
    <property type="entry name" value="Glycoside hydrolase, family 65, N-terminal domain"/>
    <property type="match status" value="2"/>
</dbReference>
<feature type="transmembrane region" description="Helical" evidence="3">
    <location>
        <begin position="401"/>
        <end position="422"/>
    </location>
</feature>
<proteinExistence type="predicted"/>
<dbReference type="GO" id="GO:0030246">
    <property type="term" value="F:carbohydrate binding"/>
    <property type="evidence" value="ECO:0007669"/>
    <property type="project" value="InterPro"/>
</dbReference>
<keyword evidence="3" id="KW-0472">Membrane</keyword>
<dbReference type="InterPro" id="IPR012341">
    <property type="entry name" value="6hp_glycosidase-like_sf"/>
</dbReference>
<dbReference type="SUPFAM" id="SSF74650">
    <property type="entry name" value="Galactose mutarotase-like"/>
    <property type="match status" value="2"/>
</dbReference>
<keyword evidence="1" id="KW-0328">Glycosyltransferase</keyword>
<dbReference type="GO" id="GO:0016757">
    <property type="term" value="F:glycosyltransferase activity"/>
    <property type="evidence" value="ECO:0007669"/>
    <property type="project" value="UniProtKB-KW"/>
</dbReference>
<keyword evidence="9" id="KW-1185">Reference proteome</keyword>
<dbReference type="InterPro" id="IPR052047">
    <property type="entry name" value="GH94_Enzymes"/>
</dbReference>
<dbReference type="Gene3D" id="1.50.10.140">
    <property type="match status" value="2"/>
</dbReference>
<dbReference type="InterPro" id="IPR037824">
    <property type="entry name" value="GH94N_2_NdvB"/>
</dbReference>
<feature type="domain" description="Glycosyl hydrolase 94 supersandwich" evidence="4">
    <location>
        <begin position="1552"/>
        <end position="1815"/>
    </location>
</feature>
<dbReference type="InterPro" id="IPR033432">
    <property type="entry name" value="GH94_catalytic"/>
</dbReference>
<feature type="domain" description="DUF3131" evidence="6">
    <location>
        <begin position="995"/>
        <end position="1090"/>
    </location>
</feature>
<reference evidence="9" key="1">
    <citation type="submission" date="2016-10" db="EMBL/GenBank/DDBJ databases">
        <authorList>
            <person name="Varghese N."/>
            <person name="Submissions S."/>
        </authorList>
    </citation>
    <scope>NUCLEOTIDE SEQUENCE [LARGE SCALE GENOMIC DNA]</scope>
    <source>
        <strain evidence="9">DSM 21857</strain>
    </source>
</reference>
<dbReference type="EMBL" id="FORF01000007">
    <property type="protein sequence ID" value="SFI85948.1"/>
    <property type="molecule type" value="Genomic_DNA"/>
</dbReference>
<feature type="transmembrane region" description="Helical" evidence="3">
    <location>
        <begin position="828"/>
        <end position="849"/>
    </location>
</feature>
<dbReference type="RefSeq" id="WP_091520573.1">
    <property type="nucleotide sequence ID" value="NZ_FORF01000007.1"/>
</dbReference>
<dbReference type="InterPro" id="IPR008928">
    <property type="entry name" value="6-hairpin_glycosidase_sf"/>
</dbReference>
<evidence type="ECO:0000259" key="6">
    <source>
        <dbReference type="Pfam" id="PF11329"/>
    </source>
</evidence>
<organism evidence="8 9">
    <name type="scientific">Aquamicrobium aerolatum DSM 21857</name>
    <dbReference type="NCBI Taxonomy" id="1121003"/>
    <lineage>
        <taxon>Bacteria</taxon>
        <taxon>Pseudomonadati</taxon>
        <taxon>Pseudomonadota</taxon>
        <taxon>Alphaproteobacteria</taxon>
        <taxon>Hyphomicrobiales</taxon>
        <taxon>Phyllobacteriaceae</taxon>
        <taxon>Aerobium</taxon>
    </lineage>
</organism>
<evidence type="ECO:0000259" key="7">
    <source>
        <dbReference type="Pfam" id="PF17167"/>
    </source>
</evidence>
<dbReference type="InterPro" id="IPR021478">
    <property type="entry name" value="DUF3131"/>
</dbReference>
<dbReference type="OrthoDB" id="9769991at2"/>